<comment type="caution">
    <text evidence="1">The sequence shown here is derived from an EMBL/GenBank/DDBJ whole genome shotgun (WGS) entry which is preliminary data.</text>
</comment>
<dbReference type="RefSeq" id="WP_280577639.1">
    <property type="nucleotide sequence ID" value="NZ_JARXRO010000014.1"/>
</dbReference>
<dbReference type="Proteomes" id="UP001156873">
    <property type="component" value="Unassembled WGS sequence"/>
</dbReference>
<gene>
    <name evidence="1" type="ORF">QFW81_05540</name>
</gene>
<name>A0ABT6JRS2_9GAMM</name>
<proteinExistence type="predicted"/>
<sequence length="88" mass="9259">MPPAPGRPEAQADLVAMDLLRLVLGRLQRLIERVSDSEMALGSDLMNTALEGYGLLKVSGRNRGLEGAAEALGARFARRGSRPSAAAA</sequence>
<evidence type="ECO:0000313" key="1">
    <source>
        <dbReference type="EMBL" id="MDH5833388.1"/>
    </source>
</evidence>
<evidence type="ECO:0000313" key="2">
    <source>
        <dbReference type="Proteomes" id="UP001156873"/>
    </source>
</evidence>
<dbReference type="EMBL" id="JARXRO010000014">
    <property type="protein sequence ID" value="MDH5833388.1"/>
    <property type="molecule type" value="Genomic_DNA"/>
</dbReference>
<organism evidence="1 2">
    <name type="scientific">Luteimonas kalidii</name>
    <dbReference type="NCBI Taxonomy" id="3042025"/>
    <lineage>
        <taxon>Bacteria</taxon>
        <taxon>Pseudomonadati</taxon>
        <taxon>Pseudomonadota</taxon>
        <taxon>Gammaproteobacteria</taxon>
        <taxon>Lysobacterales</taxon>
        <taxon>Lysobacteraceae</taxon>
        <taxon>Luteimonas</taxon>
    </lineage>
</organism>
<reference evidence="1 2" key="1">
    <citation type="submission" date="2023-04" db="EMBL/GenBank/DDBJ databases">
        <title>Luteimonas sp. M1R5S59.</title>
        <authorList>
            <person name="Sun J.-Q."/>
        </authorList>
    </citation>
    <scope>NUCLEOTIDE SEQUENCE [LARGE SCALE GENOMIC DNA]</scope>
    <source>
        <strain evidence="1 2">M1R5S59</strain>
    </source>
</reference>
<protein>
    <submittedName>
        <fullName evidence="1">Uncharacterized protein</fullName>
    </submittedName>
</protein>
<keyword evidence="2" id="KW-1185">Reference proteome</keyword>
<accession>A0ABT6JRS2</accession>